<feature type="domain" description="DUF3752" evidence="2">
    <location>
        <begin position="163"/>
        <end position="299"/>
    </location>
</feature>
<accession>A0A9P0A1K6</accession>
<dbReference type="AlphaFoldDB" id="A0A9P0A1K6"/>
<proteinExistence type="predicted"/>
<evidence type="ECO:0000259" key="2">
    <source>
        <dbReference type="Pfam" id="PF12572"/>
    </source>
</evidence>
<name>A0A9P0A1K6_BEMTA</name>
<feature type="region of interest" description="Disordered" evidence="1">
    <location>
        <begin position="130"/>
        <end position="271"/>
    </location>
</feature>
<dbReference type="PANTHER" id="PTHR46370:SF1">
    <property type="entry name" value="GPALPP MOTIFS-CONTAINING PROTEIN 1"/>
    <property type="match status" value="1"/>
</dbReference>
<reference evidence="3" key="1">
    <citation type="submission" date="2021-12" db="EMBL/GenBank/DDBJ databases">
        <authorList>
            <person name="King R."/>
        </authorList>
    </citation>
    <scope>NUCLEOTIDE SEQUENCE</scope>
</reference>
<dbReference type="PANTHER" id="PTHR46370">
    <property type="entry name" value="GPALPP MOTIFS-CONTAINING PROTEIN 1"/>
    <property type="match status" value="1"/>
</dbReference>
<evidence type="ECO:0000313" key="3">
    <source>
        <dbReference type="EMBL" id="CAH0383852.1"/>
    </source>
</evidence>
<feature type="compositionally biased region" description="Basic and acidic residues" evidence="1">
    <location>
        <begin position="260"/>
        <end position="271"/>
    </location>
</feature>
<dbReference type="InterPro" id="IPR022226">
    <property type="entry name" value="DUF3752"/>
</dbReference>
<feature type="compositionally biased region" description="Basic and acidic residues" evidence="1">
    <location>
        <begin position="186"/>
        <end position="228"/>
    </location>
</feature>
<evidence type="ECO:0000256" key="1">
    <source>
        <dbReference type="SAM" id="MobiDB-lite"/>
    </source>
</evidence>
<feature type="region of interest" description="Disordered" evidence="1">
    <location>
        <begin position="1"/>
        <end position="108"/>
    </location>
</feature>
<gene>
    <name evidence="3" type="ORF">BEMITA_LOCUS3257</name>
</gene>
<dbReference type="KEGG" id="btab:109036000"/>
<feature type="compositionally biased region" description="Basic residues" evidence="1">
    <location>
        <begin position="246"/>
        <end position="259"/>
    </location>
</feature>
<dbReference type="Proteomes" id="UP001152759">
    <property type="component" value="Chromosome 2"/>
</dbReference>
<feature type="compositionally biased region" description="Polar residues" evidence="1">
    <location>
        <begin position="133"/>
        <end position="142"/>
    </location>
</feature>
<evidence type="ECO:0000313" key="4">
    <source>
        <dbReference type="Proteomes" id="UP001152759"/>
    </source>
</evidence>
<sequence>MSSMSISEQNANFVGPHLPPNYKRNTTDEGSDEEIKKSDGLKESTSRGTSGFFGPALPPNFKTNVDDESVSKKLSLPCRIGPLKPSGLTETPSCHREDDVYGPMPLGSEAGKRSFVQSLLETQAKELRLKLAESSQDDGTSNTKKRETWMLELPAASSAAIGLGPRSFRLKEGPDMSDRSSWTDTPEDKQRKERLGRVKEEGKPLDSKEESRQRANEAKEKFMTEQLRKLKKKRKEKSLLEEHQEKLRKKRKEDKKKRKGEPEERRPFTREIDLQVNRFDEAKRKSAIKKAGLLDDRFSSGESKFL</sequence>
<keyword evidence="4" id="KW-1185">Reference proteome</keyword>
<organism evidence="3 4">
    <name type="scientific">Bemisia tabaci</name>
    <name type="common">Sweetpotato whitefly</name>
    <name type="synonym">Aleurodes tabaci</name>
    <dbReference type="NCBI Taxonomy" id="7038"/>
    <lineage>
        <taxon>Eukaryota</taxon>
        <taxon>Metazoa</taxon>
        <taxon>Ecdysozoa</taxon>
        <taxon>Arthropoda</taxon>
        <taxon>Hexapoda</taxon>
        <taxon>Insecta</taxon>
        <taxon>Pterygota</taxon>
        <taxon>Neoptera</taxon>
        <taxon>Paraneoptera</taxon>
        <taxon>Hemiptera</taxon>
        <taxon>Sternorrhyncha</taxon>
        <taxon>Aleyrodoidea</taxon>
        <taxon>Aleyrodidae</taxon>
        <taxon>Aleyrodinae</taxon>
        <taxon>Bemisia</taxon>
    </lineage>
</organism>
<protein>
    <recommendedName>
        <fullName evidence="2">DUF3752 domain-containing protein</fullName>
    </recommendedName>
</protein>
<dbReference type="Pfam" id="PF12572">
    <property type="entry name" value="DUF3752"/>
    <property type="match status" value="1"/>
</dbReference>
<feature type="compositionally biased region" description="Basic and acidic residues" evidence="1">
    <location>
        <begin position="33"/>
        <end position="45"/>
    </location>
</feature>
<feature type="compositionally biased region" description="Basic and acidic residues" evidence="1">
    <location>
        <begin position="169"/>
        <end position="178"/>
    </location>
</feature>
<dbReference type="InterPro" id="IPR046331">
    <property type="entry name" value="GPAM1-like"/>
</dbReference>
<feature type="compositionally biased region" description="Polar residues" evidence="1">
    <location>
        <begin position="1"/>
        <end position="12"/>
    </location>
</feature>
<dbReference type="EMBL" id="OU963863">
    <property type="protein sequence ID" value="CAH0383852.1"/>
    <property type="molecule type" value="Genomic_DNA"/>
</dbReference>